<keyword evidence="2" id="KW-1185">Reference proteome</keyword>
<comment type="caution">
    <text evidence="1">The sequence shown here is derived from an EMBL/GenBank/DDBJ whole genome shotgun (WGS) entry which is preliminary data.</text>
</comment>
<accession>A0A7J0G4C8</accession>
<name>A0A7J0G4C8_9ERIC</name>
<evidence type="ECO:0000313" key="2">
    <source>
        <dbReference type="Proteomes" id="UP000585474"/>
    </source>
</evidence>
<organism evidence="1 2">
    <name type="scientific">Actinidia rufa</name>
    <dbReference type="NCBI Taxonomy" id="165716"/>
    <lineage>
        <taxon>Eukaryota</taxon>
        <taxon>Viridiplantae</taxon>
        <taxon>Streptophyta</taxon>
        <taxon>Embryophyta</taxon>
        <taxon>Tracheophyta</taxon>
        <taxon>Spermatophyta</taxon>
        <taxon>Magnoliopsida</taxon>
        <taxon>eudicotyledons</taxon>
        <taxon>Gunneridae</taxon>
        <taxon>Pentapetalae</taxon>
        <taxon>asterids</taxon>
        <taxon>Ericales</taxon>
        <taxon>Actinidiaceae</taxon>
        <taxon>Actinidia</taxon>
    </lineage>
</organism>
<gene>
    <name evidence="1" type="ORF">Acr_17g0011640</name>
</gene>
<protein>
    <submittedName>
        <fullName evidence="1">Uncharacterized protein</fullName>
    </submittedName>
</protein>
<sequence length="103" mass="10746">MEWPITQSAQSPSPPSAPSASIINTSLPHTFAAGTATSLKLIPSRAAETYVVGEGLGVECSCAKADEAWASKVILLAVRGYVVLLVHQIERAAFWAGGCSLYA</sequence>
<evidence type="ECO:0000313" key="1">
    <source>
        <dbReference type="EMBL" id="GFZ05592.1"/>
    </source>
</evidence>
<proteinExistence type="predicted"/>
<dbReference type="Proteomes" id="UP000585474">
    <property type="component" value="Unassembled WGS sequence"/>
</dbReference>
<dbReference type="EMBL" id="BJWL01000017">
    <property type="protein sequence ID" value="GFZ05592.1"/>
    <property type="molecule type" value="Genomic_DNA"/>
</dbReference>
<dbReference type="AlphaFoldDB" id="A0A7J0G4C8"/>
<reference evidence="1 2" key="1">
    <citation type="submission" date="2019-07" db="EMBL/GenBank/DDBJ databases">
        <title>De Novo Assembly of kiwifruit Actinidia rufa.</title>
        <authorList>
            <person name="Sugita-Konishi S."/>
            <person name="Sato K."/>
            <person name="Mori E."/>
            <person name="Abe Y."/>
            <person name="Kisaki G."/>
            <person name="Hamano K."/>
            <person name="Suezawa K."/>
            <person name="Otani M."/>
            <person name="Fukuda T."/>
            <person name="Manabe T."/>
            <person name="Gomi K."/>
            <person name="Tabuchi M."/>
            <person name="Akimitsu K."/>
            <person name="Kataoka I."/>
        </authorList>
    </citation>
    <scope>NUCLEOTIDE SEQUENCE [LARGE SCALE GENOMIC DNA]</scope>
    <source>
        <strain evidence="2">cv. Fuchu</strain>
    </source>
</reference>